<dbReference type="AlphaFoldDB" id="A0A1L8SRS3"/>
<dbReference type="EMBL" id="JXKM01000013">
    <property type="protein sequence ID" value="OJG34542.1"/>
    <property type="molecule type" value="Genomic_DNA"/>
</dbReference>
<gene>
    <name evidence="1" type="ORF">RV00_GL000762</name>
</gene>
<sequence>MYLSPQCGFASTEEGNILTEEQQWKKIALIKEIAEEVWKD</sequence>
<keyword evidence="2" id="KW-1185">Reference proteome</keyword>
<protein>
    <recommendedName>
        <fullName evidence="3">Cobalamin-independent methionine synthase MetE C-terminal/archaeal domain-containing protein</fullName>
    </recommendedName>
</protein>
<dbReference type="PANTHER" id="PTHR43844">
    <property type="entry name" value="METHIONINE SYNTHASE"/>
    <property type="match status" value="1"/>
</dbReference>
<proteinExistence type="predicted"/>
<comment type="caution">
    <text evidence="1">The sequence shown here is derived from an EMBL/GenBank/DDBJ whole genome shotgun (WGS) entry which is preliminary data.</text>
</comment>
<accession>A0A1L8SRS3</accession>
<name>A0A1L8SRS3_9ENTE</name>
<evidence type="ECO:0000313" key="2">
    <source>
        <dbReference type="Proteomes" id="UP000183700"/>
    </source>
</evidence>
<dbReference type="STRING" id="319970.RV00_GL000762"/>
<dbReference type="Gene3D" id="3.20.20.210">
    <property type="match status" value="1"/>
</dbReference>
<reference evidence="1 2" key="1">
    <citation type="submission" date="2014-12" db="EMBL/GenBank/DDBJ databases">
        <title>Draft genome sequences of 29 type strains of Enterococci.</title>
        <authorList>
            <person name="Zhong Z."/>
            <person name="Sun Z."/>
            <person name="Liu W."/>
            <person name="Zhang W."/>
            <person name="Zhang H."/>
        </authorList>
    </citation>
    <scope>NUCLEOTIDE SEQUENCE [LARGE SCALE GENOMIC DNA]</scope>
    <source>
        <strain evidence="1 2">DSM 22802</strain>
    </source>
</reference>
<dbReference type="SUPFAM" id="SSF51726">
    <property type="entry name" value="UROD/MetE-like"/>
    <property type="match status" value="1"/>
</dbReference>
<organism evidence="1 2">
    <name type="scientific">Enterococcus devriesei</name>
    <dbReference type="NCBI Taxonomy" id="319970"/>
    <lineage>
        <taxon>Bacteria</taxon>
        <taxon>Bacillati</taxon>
        <taxon>Bacillota</taxon>
        <taxon>Bacilli</taxon>
        <taxon>Lactobacillales</taxon>
        <taxon>Enterococcaceae</taxon>
        <taxon>Enterococcus</taxon>
    </lineage>
</organism>
<evidence type="ECO:0008006" key="3">
    <source>
        <dbReference type="Google" id="ProtNLM"/>
    </source>
</evidence>
<evidence type="ECO:0000313" key="1">
    <source>
        <dbReference type="EMBL" id="OJG34542.1"/>
    </source>
</evidence>
<dbReference type="InterPro" id="IPR038071">
    <property type="entry name" value="UROD/MetE-like_sf"/>
</dbReference>
<dbReference type="PANTHER" id="PTHR43844:SF1">
    <property type="entry name" value="METHIONINE SYNTHASE"/>
    <property type="match status" value="1"/>
</dbReference>
<dbReference type="Proteomes" id="UP000183700">
    <property type="component" value="Unassembled WGS sequence"/>
</dbReference>